<evidence type="ECO:0000313" key="4">
    <source>
        <dbReference type="EMBL" id="KAJ6219890.1"/>
    </source>
</evidence>
<feature type="compositionally biased region" description="Basic and acidic residues" evidence="2">
    <location>
        <begin position="418"/>
        <end position="436"/>
    </location>
</feature>
<dbReference type="PROSITE" id="PS50157">
    <property type="entry name" value="ZINC_FINGER_C2H2_2"/>
    <property type="match status" value="1"/>
</dbReference>
<dbReference type="GO" id="GO:0008270">
    <property type="term" value="F:zinc ion binding"/>
    <property type="evidence" value="ECO:0007669"/>
    <property type="project" value="UniProtKB-KW"/>
</dbReference>
<feature type="compositionally biased region" description="Pro residues" evidence="2">
    <location>
        <begin position="1233"/>
        <end position="1244"/>
    </location>
</feature>
<keyword evidence="5" id="KW-1185">Reference proteome</keyword>
<feature type="compositionally biased region" description="Basic and acidic residues" evidence="2">
    <location>
        <begin position="703"/>
        <end position="715"/>
    </location>
</feature>
<feature type="compositionally biased region" description="Low complexity" evidence="2">
    <location>
        <begin position="161"/>
        <end position="230"/>
    </location>
</feature>
<feature type="compositionally biased region" description="Polar residues" evidence="2">
    <location>
        <begin position="1063"/>
        <end position="1074"/>
    </location>
</feature>
<dbReference type="OMA" id="NEWDISI"/>
<evidence type="ECO:0000256" key="1">
    <source>
        <dbReference type="PROSITE-ProRule" id="PRU00042"/>
    </source>
</evidence>
<dbReference type="GO" id="GO:0005634">
    <property type="term" value="C:nucleus"/>
    <property type="evidence" value="ECO:0007669"/>
    <property type="project" value="TreeGrafter"/>
</dbReference>
<dbReference type="Proteomes" id="UP001142055">
    <property type="component" value="Chromosome 2"/>
</dbReference>
<comment type="caution">
    <text evidence="4">The sequence shown here is derived from an EMBL/GenBank/DDBJ whole genome shotgun (WGS) entry which is preliminary data.</text>
</comment>
<feature type="compositionally biased region" description="Low complexity" evidence="2">
    <location>
        <begin position="1295"/>
        <end position="1307"/>
    </location>
</feature>
<dbReference type="PANTHER" id="PTHR21564:SF5">
    <property type="entry name" value="SCRIBBLER, ISOFORM J"/>
    <property type="match status" value="1"/>
</dbReference>
<feature type="compositionally biased region" description="Low complexity" evidence="2">
    <location>
        <begin position="1341"/>
        <end position="1353"/>
    </location>
</feature>
<name>A0A9Q0MA29_BLOTA</name>
<feature type="region of interest" description="Disordered" evidence="2">
    <location>
        <begin position="615"/>
        <end position="746"/>
    </location>
</feature>
<feature type="compositionally biased region" description="Low complexity" evidence="2">
    <location>
        <begin position="974"/>
        <end position="987"/>
    </location>
</feature>
<feature type="compositionally biased region" description="Polar residues" evidence="2">
    <location>
        <begin position="1327"/>
        <end position="1340"/>
    </location>
</feature>
<dbReference type="EMBL" id="JAPWDV010000002">
    <property type="protein sequence ID" value="KAJ6219890.1"/>
    <property type="molecule type" value="Genomic_DNA"/>
</dbReference>
<feature type="compositionally biased region" description="Low complexity" evidence="2">
    <location>
        <begin position="27"/>
        <end position="46"/>
    </location>
</feature>
<feature type="region of interest" description="Disordered" evidence="2">
    <location>
        <begin position="1127"/>
        <end position="1179"/>
    </location>
</feature>
<keyword evidence="1" id="KW-0479">Metal-binding</keyword>
<evidence type="ECO:0000259" key="3">
    <source>
        <dbReference type="PROSITE" id="PS50157"/>
    </source>
</evidence>
<feature type="compositionally biased region" description="Basic and acidic residues" evidence="2">
    <location>
        <begin position="1075"/>
        <end position="1087"/>
    </location>
</feature>
<feature type="region of interest" description="Disordered" evidence="2">
    <location>
        <begin position="126"/>
        <end position="251"/>
    </location>
</feature>
<proteinExistence type="predicted"/>
<feature type="compositionally biased region" description="Basic and acidic residues" evidence="2">
    <location>
        <begin position="1141"/>
        <end position="1152"/>
    </location>
</feature>
<gene>
    <name evidence="4" type="ORF">RDWZM_005702</name>
</gene>
<feature type="region of interest" description="Disordered" evidence="2">
    <location>
        <begin position="396"/>
        <end position="463"/>
    </location>
</feature>
<feature type="compositionally biased region" description="Polar residues" evidence="2">
    <location>
        <begin position="437"/>
        <end position="458"/>
    </location>
</feature>
<feature type="compositionally biased region" description="Polar residues" evidence="2">
    <location>
        <begin position="141"/>
        <end position="155"/>
    </location>
</feature>
<feature type="compositionally biased region" description="Low complexity" evidence="2">
    <location>
        <begin position="903"/>
        <end position="927"/>
    </location>
</feature>
<feature type="region of interest" description="Disordered" evidence="2">
    <location>
        <begin position="1366"/>
        <end position="1387"/>
    </location>
</feature>
<feature type="domain" description="C2H2-type" evidence="3">
    <location>
        <begin position="745"/>
        <end position="775"/>
    </location>
</feature>
<protein>
    <recommendedName>
        <fullName evidence="3">C2H2-type domain-containing protein</fullName>
    </recommendedName>
</protein>
<feature type="region of interest" description="Disordered" evidence="2">
    <location>
        <begin position="833"/>
        <end position="1088"/>
    </location>
</feature>
<feature type="compositionally biased region" description="Polar residues" evidence="2">
    <location>
        <begin position="928"/>
        <end position="955"/>
    </location>
</feature>
<dbReference type="InterPro" id="IPR013087">
    <property type="entry name" value="Znf_C2H2_type"/>
</dbReference>
<keyword evidence="1" id="KW-0862">Zinc</keyword>
<accession>A0A9Q0MA29</accession>
<feature type="compositionally biased region" description="Low complexity" evidence="2">
    <location>
        <begin position="1223"/>
        <end position="1232"/>
    </location>
</feature>
<feature type="compositionally biased region" description="Polar residues" evidence="2">
    <location>
        <begin position="717"/>
        <end position="743"/>
    </location>
</feature>
<feature type="compositionally biased region" description="Low complexity" evidence="2">
    <location>
        <begin position="1373"/>
        <end position="1383"/>
    </location>
</feature>
<dbReference type="PROSITE" id="PS00028">
    <property type="entry name" value="ZINC_FINGER_C2H2_1"/>
    <property type="match status" value="1"/>
</dbReference>
<feature type="compositionally biased region" description="Basic and acidic residues" evidence="2">
    <location>
        <begin position="1"/>
        <end position="12"/>
    </location>
</feature>
<reference evidence="4" key="1">
    <citation type="submission" date="2022-12" db="EMBL/GenBank/DDBJ databases">
        <title>Genome assemblies of Blomia tropicalis.</title>
        <authorList>
            <person name="Cui Y."/>
        </authorList>
    </citation>
    <scope>NUCLEOTIDE SEQUENCE</scope>
    <source>
        <tissue evidence="4">Adult mites</tissue>
    </source>
</reference>
<feature type="compositionally biased region" description="Basic residues" evidence="2">
    <location>
        <begin position="405"/>
        <end position="417"/>
    </location>
</feature>
<feature type="region of interest" description="Disordered" evidence="2">
    <location>
        <begin position="1223"/>
        <end position="1353"/>
    </location>
</feature>
<feature type="compositionally biased region" description="Polar residues" evidence="2">
    <location>
        <begin position="241"/>
        <end position="251"/>
    </location>
</feature>
<evidence type="ECO:0000256" key="2">
    <source>
        <dbReference type="SAM" id="MobiDB-lite"/>
    </source>
</evidence>
<dbReference type="GO" id="GO:0006357">
    <property type="term" value="P:regulation of transcription by RNA polymerase II"/>
    <property type="evidence" value="ECO:0007669"/>
    <property type="project" value="TreeGrafter"/>
</dbReference>
<evidence type="ECO:0000313" key="5">
    <source>
        <dbReference type="Proteomes" id="UP001142055"/>
    </source>
</evidence>
<feature type="compositionally biased region" description="Polar residues" evidence="2">
    <location>
        <begin position="988"/>
        <end position="1009"/>
    </location>
</feature>
<feature type="compositionally biased region" description="Polar residues" evidence="2">
    <location>
        <begin position="1264"/>
        <end position="1294"/>
    </location>
</feature>
<dbReference type="InterPro" id="IPR040010">
    <property type="entry name" value="ZN608/ZN609"/>
</dbReference>
<organism evidence="4 5">
    <name type="scientific">Blomia tropicalis</name>
    <name type="common">Mite</name>
    <dbReference type="NCBI Taxonomy" id="40697"/>
    <lineage>
        <taxon>Eukaryota</taxon>
        <taxon>Metazoa</taxon>
        <taxon>Ecdysozoa</taxon>
        <taxon>Arthropoda</taxon>
        <taxon>Chelicerata</taxon>
        <taxon>Arachnida</taxon>
        <taxon>Acari</taxon>
        <taxon>Acariformes</taxon>
        <taxon>Sarcoptiformes</taxon>
        <taxon>Astigmata</taxon>
        <taxon>Glycyphagoidea</taxon>
        <taxon>Echimyopodidae</taxon>
        <taxon>Blomia</taxon>
    </lineage>
</organism>
<dbReference type="PANTHER" id="PTHR21564">
    <property type="entry name" value="BRAKELESS PROTEIN"/>
    <property type="match status" value="1"/>
</dbReference>
<sequence>MKEKTNDIEGHRIKAGLDPPTPGICKSPTTATTNSTSSSIATVSTTKPTPGSAATQAKDSQNNTLFSTPTSVNNKNEESIEITKDNLTPTKTSTPTSNTNFDDDYNEWDISIGDLIIDLDADIERQSEGDKCSPTIEAKAVTSSVESPPTKTKPTSGEAKSVMSSSNLKSSNRLCSSSLPSATTNNVSSSSSINNINSSSTKATSVVIGTTNTNTTSISTTNGSSGSSSMNHHHHHHGHSQRNSFGSSAATGSVPALINSSAVAVGSATPTKPGSMVEHHATVEKGLKMKIKRKSIGGKISETKHEIVSSDISTSTLQTGSLPKSQPFATSFDSTTIVSPATSVTPNSTKVPSPPVSLIPVLHPSSSTNSSVITANQTVDSSSSTALGCDGSLSKTSLSTSLSKHSNKNKSVHHRDKKDKIKFDKEKSDKGDKEKLNNSTSLPSTGTIQGSTGKSKPTNIEDCNDSAMISSVNQTGIPNLTLKYSTTPSSGPTTTTIPSPTVIIKSDGEGQVPRTMINNNGEIVPVSCNQVKKVKSEYIDENISERKTVGTSTSVSTITEPDCLGPCEPGTSVTLEGIVWQETEGGVLVVNVTWRGKTYVGTLLDCTKHDWAPPRFCESPTSDIESKSMKNTRGKRARNNFAAEASIDTRSVTSKLRNGKGRRTANSGYVPPSPAKSDSSLNSNSKRKGRPSDLDLSTVDQSDASKRNRLSKPDTPDQPTAQPGTLSNTPGLSLSVQTPTSPQLIECPEPNCSKKYKHINGLKYHQSHAHIGSTFNISDSQEYDQSESQMMISKDDGSDCDDSQSQTEEFIATETNLRVKGMDGMKMKVCDDQKSKRTCANDNVSDNGEEEENKPNGATDDNVDQLSDNPFNGSMDLKKTATKNADDEIENVASPAYSDISDDVNSNDNQPTASTAATTVSTSTAASNNNELSQLGSTLTNVSETNKIDSTSTSEKQLKPQVAPQPQTQPVPQTPQSSSSSIANISNNYGLSSFPQPSFFNHHQPSSFMDHQPKTVGDVKSPTESDGLQIDPKNPYSYPFYRFNQMHGQPSQHEMKSVGEKAINNSSPTNNSHGKPSESIDHGERNSGKHQPIVELQNLKNRIQNYAFDQAPLYEQNQKRFLMESEKEKLKDKVRHSPQKSQKESDLKDNNNKQHLLTPMNKDEGVKPTMETTGPPPPPTNGFYYNPSFLPHSFAPLSPFESMLRNTIGANSAMNHMMAAAAAGGAGSSPFGPHGPPPPPPPTSGGPFSLHHSMRFPLDGLPSMTVNSIPNRSTVQSPSSGTTTIAKQQQQPPTSSHQSQSSSSSSSHSHHHHHSSYNHSSNKSDRSNLLSPNNDRNNIPSSSTSSSSSHSMMNSVSALAAAGYHKSPSKEYSGSNVPPSSVSSDHRATMANAAAAAAAAAMQHHPPRHPFNSAYPIFDPYSAMIVNHAAANSVPMHPFTPK</sequence>
<feature type="region of interest" description="Disordered" evidence="2">
    <location>
        <begin position="1"/>
        <end position="75"/>
    </location>
</feature>
<keyword evidence="1" id="KW-0863">Zinc-finger</keyword>
<feature type="compositionally biased region" description="Polar residues" evidence="2">
    <location>
        <begin position="47"/>
        <end position="74"/>
    </location>
</feature>
<feature type="compositionally biased region" description="Basic residues" evidence="2">
    <location>
        <begin position="231"/>
        <end position="240"/>
    </location>
</feature>